<dbReference type="PATRIC" id="fig|1300348.6.peg.310"/>
<comment type="caution">
    <text evidence="1">The sequence shown here is derived from an EMBL/GenBank/DDBJ whole genome shotgun (WGS) entry which is preliminary data.</text>
</comment>
<dbReference type="Proteomes" id="UP000183071">
    <property type="component" value="Unassembled WGS sequence"/>
</dbReference>
<dbReference type="PROSITE" id="PS51257">
    <property type="entry name" value="PROKAR_LIPOPROTEIN"/>
    <property type="match status" value="1"/>
</dbReference>
<dbReference type="OrthoDB" id="282859at2"/>
<accession>A0A0M9CEV5</accession>
<dbReference type="AlphaFoldDB" id="A0A0M9CEV5"/>
<organism evidence="1 3">
    <name type="scientific">Polaribacter dokdonensis DSW-5</name>
    <dbReference type="NCBI Taxonomy" id="1300348"/>
    <lineage>
        <taxon>Bacteria</taxon>
        <taxon>Pseudomonadati</taxon>
        <taxon>Bacteroidota</taxon>
        <taxon>Flavobacteriia</taxon>
        <taxon>Flavobacteriales</taxon>
        <taxon>Flavobacteriaceae</taxon>
    </lineage>
</organism>
<dbReference type="RefSeq" id="WP_053973017.1">
    <property type="nucleotide sequence ID" value="NZ_FNUE01000001.1"/>
</dbReference>
<reference evidence="2 4" key="2">
    <citation type="submission" date="2016-10" db="EMBL/GenBank/DDBJ databases">
        <authorList>
            <person name="Varghese N."/>
            <person name="Submissions S."/>
        </authorList>
    </citation>
    <scope>NUCLEOTIDE SEQUENCE [LARGE SCALE GENOMIC DNA]</scope>
    <source>
        <strain evidence="2 4">DSW-5</strain>
    </source>
</reference>
<gene>
    <name evidence="1" type="ORF">I602_309</name>
    <name evidence="2" type="ORF">SAMN05444353_1476</name>
</gene>
<dbReference type="Pfam" id="PF20113">
    <property type="entry name" value="DUF6503"/>
    <property type="match status" value="1"/>
</dbReference>
<evidence type="ECO:0008006" key="5">
    <source>
        <dbReference type="Google" id="ProtNLM"/>
    </source>
</evidence>
<dbReference type="EMBL" id="FNUE01000001">
    <property type="protein sequence ID" value="SEE26918.1"/>
    <property type="molecule type" value="Genomic_DNA"/>
</dbReference>
<name>A0A0M9CEV5_9FLAO</name>
<evidence type="ECO:0000313" key="2">
    <source>
        <dbReference type="EMBL" id="SEE26918.1"/>
    </source>
</evidence>
<sequence>MKKIAFVFILAITIVSCKKQVKKETEDKNKTEIKSEVNKKIPEELAKVFKTHGGLATWNSMQVLSFNKGEEAHTADLKSRKTVINSPKYSLGFNGKEVWLDEENKGDYKGNPEFYYNLYFYFYAMPFVLADDGIIYEKADAISFEGLEYPGFKISYKANIGTSPDDNYIVYYNPKNFQMEWLAYTVTFNSKEPSNRYNLIKYNKWENVNGLILPKEITWYKKDDKGMPTEPARPATEFTLPLASKAKLVDSFFEKPKK</sequence>
<dbReference type="Proteomes" id="UP000037716">
    <property type="component" value="Unassembled WGS sequence"/>
</dbReference>
<reference evidence="1 3" key="1">
    <citation type="submission" date="2015-07" db="EMBL/GenBank/DDBJ databases">
        <title>Genome of Polaribacter dokdonenesis DSW-5, isolated from seawater off Dokdo in Korea.</title>
        <authorList>
            <person name="Yoon K."/>
            <person name="Song J.Y."/>
            <person name="Kim J.F."/>
        </authorList>
    </citation>
    <scope>NUCLEOTIDE SEQUENCE [LARGE SCALE GENOMIC DNA]</scope>
    <source>
        <strain evidence="1 3">DSW-5</strain>
    </source>
</reference>
<evidence type="ECO:0000313" key="4">
    <source>
        <dbReference type="Proteomes" id="UP000183071"/>
    </source>
</evidence>
<evidence type="ECO:0000313" key="3">
    <source>
        <dbReference type="Proteomes" id="UP000037716"/>
    </source>
</evidence>
<dbReference type="EMBL" id="LGBR01000001">
    <property type="protein sequence ID" value="KOY50749.1"/>
    <property type="molecule type" value="Genomic_DNA"/>
</dbReference>
<evidence type="ECO:0000313" key="1">
    <source>
        <dbReference type="EMBL" id="KOY50749.1"/>
    </source>
</evidence>
<dbReference type="STRING" id="1300348.I602_309"/>
<dbReference type="InterPro" id="IPR045444">
    <property type="entry name" value="DUF6503"/>
</dbReference>
<proteinExistence type="predicted"/>
<keyword evidence="4" id="KW-1185">Reference proteome</keyword>
<protein>
    <recommendedName>
        <fullName evidence="5">Threonine synthase</fullName>
    </recommendedName>
</protein>